<sequence length="100" mass="10895">MGEDERGNPIFRVGIDKVFEMMGKDEVIPQYITWDGQLQAAFTELEHLIKMLLINAEIPEIVLGVGDAGTSGASGLAIKSLLLYTILLRCYGLPKPVSSS</sequence>
<dbReference type="Proteomes" id="UP000366051">
    <property type="component" value="Chromosome"/>
</dbReference>
<protein>
    <submittedName>
        <fullName evidence="1">Uncharacterized protein</fullName>
    </submittedName>
</protein>
<organism evidence="1 2">
    <name type="scientific">Heliorestis convoluta</name>
    <dbReference type="NCBI Taxonomy" id="356322"/>
    <lineage>
        <taxon>Bacteria</taxon>
        <taxon>Bacillati</taxon>
        <taxon>Bacillota</taxon>
        <taxon>Clostridia</taxon>
        <taxon>Eubacteriales</taxon>
        <taxon>Heliobacteriaceae</taxon>
        <taxon>Heliorestis</taxon>
    </lineage>
</organism>
<dbReference type="RefSeq" id="WP_243137400.1">
    <property type="nucleotide sequence ID" value="NZ_CP045875.1"/>
</dbReference>
<evidence type="ECO:0000313" key="2">
    <source>
        <dbReference type="Proteomes" id="UP000366051"/>
    </source>
</evidence>
<name>A0A5Q2N621_9FIRM</name>
<dbReference type="EMBL" id="CP045875">
    <property type="protein sequence ID" value="QGG47700.1"/>
    <property type="molecule type" value="Genomic_DNA"/>
</dbReference>
<evidence type="ECO:0000313" key="1">
    <source>
        <dbReference type="EMBL" id="QGG47700.1"/>
    </source>
</evidence>
<gene>
    <name evidence="1" type="ORF">FTV88_1600</name>
</gene>
<accession>A0A5Q2N621</accession>
<reference evidence="2" key="1">
    <citation type="submission" date="2019-11" db="EMBL/GenBank/DDBJ databases">
        <title>Genome sequence of Heliorestis convoluta strain HH, an alkaliphilic and minimalistic phototrophic bacterium from a soda lake in Egypt.</title>
        <authorList>
            <person name="Dewey E.D."/>
            <person name="Stokes L.M."/>
            <person name="Burchell B.M."/>
            <person name="Shaffer K.N."/>
            <person name="Huntington A.M."/>
            <person name="Baker J.M."/>
            <person name="Nadendla S."/>
            <person name="Giglio M.G."/>
            <person name="Touchman J.W."/>
            <person name="Blankenship R.E."/>
            <person name="Madigan M.T."/>
            <person name="Sattley W.M."/>
        </authorList>
    </citation>
    <scope>NUCLEOTIDE SEQUENCE [LARGE SCALE GENOMIC DNA]</scope>
    <source>
        <strain evidence="2">HH</strain>
    </source>
</reference>
<keyword evidence="2" id="KW-1185">Reference proteome</keyword>
<dbReference type="KEGG" id="hcv:FTV88_1600"/>
<proteinExistence type="predicted"/>
<dbReference type="AlphaFoldDB" id="A0A5Q2N621"/>